<organism evidence="3 4">
    <name type="scientific">Pseudomonas matsuisoli</name>
    <dbReference type="NCBI Taxonomy" id="1515666"/>
    <lineage>
        <taxon>Bacteria</taxon>
        <taxon>Pseudomonadati</taxon>
        <taxon>Pseudomonadota</taxon>
        <taxon>Gammaproteobacteria</taxon>
        <taxon>Pseudomonadales</taxon>
        <taxon>Pseudomonadaceae</taxon>
        <taxon>Pseudomonas</taxon>
    </lineage>
</organism>
<name>A0A917PV63_9PSED</name>
<dbReference type="RefSeq" id="WP_229779340.1">
    <property type="nucleotide sequence ID" value="NZ_BMPO01000004.1"/>
</dbReference>
<comment type="caution">
    <text evidence="3">The sequence shown here is derived from an EMBL/GenBank/DDBJ whole genome shotgun (WGS) entry which is preliminary data.</text>
</comment>
<keyword evidence="2 3" id="KW-0808">Transferase</keyword>
<sequence length="265" mass="29990">MRTENETDFSPLDFQSEPLPANVKAFGMEIFNGSKQELIRHVIAASEKPFSYIVTPNVSHIVQLEHNEQLRHAYAAASLRTCDSRILKAALKLMHIHVQEVIPGSDLTEELMSVAERLKWRVTIIGSEAECIAIMKQRYPNVTFAHHNPPMGFIDRPEEVAACLDFVADHAAHLVVLSVGCPRQEMLARMLFDQGRASGVGLCVGASVNFLSGRVKRAPKWMQRMSLEWLHRMCMEPKRLVKRYAVDAVRMIPILVRQIHGSRSR</sequence>
<dbReference type="EMBL" id="BMPO01000004">
    <property type="protein sequence ID" value="GGJ93172.1"/>
    <property type="molecule type" value="Genomic_DNA"/>
</dbReference>
<dbReference type="CDD" id="cd06533">
    <property type="entry name" value="Glyco_transf_WecG_TagA"/>
    <property type="match status" value="1"/>
</dbReference>
<keyword evidence="4" id="KW-1185">Reference proteome</keyword>
<evidence type="ECO:0000256" key="1">
    <source>
        <dbReference type="ARBA" id="ARBA00022676"/>
    </source>
</evidence>
<dbReference type="Pfam" id="PF03808">
    <property type="entry name" value="Glyco_tran_WecG"/>
    <property type="match status" value="1"/>
</dbReference>
<evidence type="ECO:0000313" key="3">
    <source>
        <dbReference type="EMBL" id="GGJ93172.1"/>
    </source>
</evidence>
<accession>A0A917PV63</accession>
<reference evidence="3" key="1">
    <citation type="journal article" date="2014" name="Int. J. Syst. Evol. Microbiol.">
        <title>Complete genome sequence of Corynebacterium casei LMG S-19264T (=DSM 44701T), isolated from a smear-ripened cheese.</title>
        <authorList>
            <consortium name="US DOE Joint Genome Institute (JGI-PGF)"/>
            <person name="Walter F."/>
            <person name="Albersmeier A."/>
            <person name="Kalinowski J."/>
            <person name="Ruckert C."/>
        </authorList>
    </citation>
    <scope>NUCLEOTIDE SEQUENCE</scope>
    <source>
        <strain evidence="3">JCM 30078</strain>
    </source>
</reference>
<gene>
    <name evidence="3" type="ORF">GCM10009304_18810</name>
</gene>
<dbReference type="Proteomes" id="UP000635983">
    <property type="component" value="Unassembled WGS sequence"/>
</dbReference>
<proteinExistence type="predicted"/>
<reference evidence="3" key="2">
    <citation type="submission" date="2020-09" db="EMBL/GenBank/DDBJ databases">
        <authorList>
            <person name="Sun Q."/>
            <person name="Ohkuma M."/>
        </authorList>
    </citation>
    <scope>NUCLEOTIDE SEQUENCE</scope>
    <source>
        <strain evidence="3">JCM 30078</strain>
    </source>
</reference>
<dbReference type="NCBIfam" id="TIGR00696">
    <property type="entry name" value="wecG_tagA_cpsF"/>
    <property type="match status" value="1"/>
</dbReference>
<evidence type="ECO:0000313" key="4">
    <source>
        <dbReference type="Proteomes" id="UP000635983"/>
    </source>
</evidence>
<keyword evidence="1" id="KW-0328">Glycosyltransferase</keyword>
<dbReference type="InterPro" id="IPR004629">
    <property type="entry name" value="WecG_TagA_CpsF"/>
</dbReference>
<dbReference type="PANTHER" id="PTHR34136:SF1">
    <property type="entry name" value="UDP-N-ACETYL-D-MANNOSAMINURONIC ACID TRANSFERASE"/>
    <property type="match status" value="1"/>
</dbReference>
<evidence type="ECO:0000256" key="2">
    <source>
        <dbReference type="ARBA" id="ARBA00022679"/>
    </source>
</evidence>
<dbReference type="PANTHER" id="PTHR34136">
    <property type="match status" value="1"/>
</dbReference>
<dbReference type="GO" id="GO:0016758">
    <property type="term" value="F:hexosyltransferase activity"/>
    <property type="evidence" value="ECO:0007669"/>
    <property type="project" value="TreeGrafter"/>
</dbReference>
<dbReference type="AlphaFoldDB" id="A0A917PV63"/>
<protein>
    <submittedName>
        <fullName evidence="3">Glycosyl transferase</fullName>
    </submittedName>
</protein>